<name>A0A183JJ26_9TREM</name>
<dbReference type="AlphaFoldDB" id="A0A183JJ26"/>
<reference evidence="3" key="1">
    <citation type="submission" date="2016-06" db="UniProtKB">
        <authorList>
            <consortium name="WormBaseParasite"/>
        </authorList>
    </citation>
    <scope>IDENTIFICATION</scope>
</reference>
<dbReference type="EMBL" id="UZAK01002726">
    <property type="protein sequence ID" value="VDO76374.1"/>
    <property type="molecule type" value="Genomic_DNA"/>
</dbReference>
<evidence type="ECO:0000313" key="3">
    <source>
        <dbReference type="WBParaSite" id="SCUD_0000270001-mRNA-1"/>
    </source>
</evidence>
<dbReference type="Proteomes" id="UP000279833">
    <property type="component" value="Unassembled WGS sequence"/>
</dbReference>
<sequence>MLFKILNLKMLSYHVLYRHHQGPFSHFRRRQQAFHLPANICNLQRQNHHDWDEFPHRDLFSKYR</sequence>
<gene>
    <name evidence="1" type="ORF">SCUD_LOCUS2701</name>
</gene>
<dbReference type="WBParaSite" id="SCUD_0000270001-mRNA-1">
    <property type="protein sequence ID" value="SCUD_0000270001-mRNA-1"/>
    <property type="gene ID" value="SCUD_0000270001"/>
</dbReference>
<organism evidence="3">
    <name type="scientific">Schistosoma curassoni</name>
    <dbReference type="NCBI Taxonomy" id="6186"/>
    <lineage>
        <taxon>Eukaryota</taxon>
        <taxon>Metazoa</taxon>
        <taxon>Spiralia</taxon>
        <taxon>Lophotrochozoa</taxon>
        <taxon>Platyhelminthes</taxon>
        <taxon>Trematoda</taxon>
        <taxon>Digenea</taxon>
        <taxon>Strigeidida</taxon>
        <taxon>Schistosomatoidea</taxon>
        <taxon>Schistosomatidae</taxon>
        <taxon>Schistosoma</taxon>
    </lineage>
</organism>
<evidence type="ECO:0000313" key="1">
    <source>
        <dbReference type="EMBL" id="VDO76374.1"/>
    </source>
</evidence>
<evidence type="ECO:0000313" key="2">
    <source>
        <dbReference type="Proteomes" id="UP000279833"/>
    </source>
</evidence>
<protein>
    <submittedName>
        <fullName evidence="1 3">Uncharacterized protein</fullName>
    </submittedName>
</protein>
<keyword evidence="2" id="KW-1185">Reference proteome</keyword>
<reference evidence="1 2" key="2">
    <citation type="submission" date="2018-11" db="EMBL/GenBank/DDBJ databases">
        <authorList>
            <consortium name="Pathogen Informatics"/>
        </authorList>
    </citation>
    <scope>NUCLEOTIDE SEQUENCE [LARGE SCALE GENOMIC DNA]</scope>
    <source>
        <strain evidence="1">Dakar</strain>
        <strain evidence="2">Dakar, Senegal</strain>
    </source>
</reference>
<accession>A0A183JJ26</accession>
<proteinExistence type="predicted"/>